<name>A0ABN0P1L9_TRELE</name>
<organism evidence="9 10">
    <name type="scientific">Treponema lecithinolyticum ATCC 700332</name>
    <dbReference type="NCBI Taxonomy" id="1321815"/>
    <lineage>
        <taxon>Bacteria</taxon>
        <taxon>Pseudomonadati</taxon>
        <taxon>Spirochaetota</taxon>
        <taxon>Spirochaetia</taxon>
        <taxon>Spirochaetales</taxon>
        <taxon>Treponemataceae</taxon>
        <taxon>Treponema</taxon>
    </lineage>
</organism>
<dbReference type="PANTHER" id="PTHR11629">
    <property type="entry name" value="VACUOLAR PROTON ATPASES"/>
    <property type="match status" value="1"/>
</dbReference>
<gene>
    <name evidence="9" type="ORF">HMPREF9193_00038</name>
</gene>
<protein>
    <submittedName>
        <fullName evidence="9">V-type ATPase subunit family protein</fullName>
    </submittedName>
</protein>
<dbReference type="EMBL" id="AWVH01000002">
    <property type="protein sequence ID" value="ERJ94505.1"/>
    <property type="molecule type" value="Genomic_DNA"/>
</dbReference>
<evidence type="ECO:0000256" key="5">
    <source>
        <dbReference type="ARBA" id="ARBA00022989"/>
    </source>
</evidence>
<feature type="transmembrane region" description="Helical" evidence="8">
    <location>
        <begin position="584"/>
        <end position="610"/>
    </location>
</feature>
<keyword evidence="5 8" id="KW-1133">Transmembrane helix</keyword>
<dbReference type="InterPro" id="IPR002490">
    <property type="entry name" value="V-ATPase_116kDa_su"/>
</dbReference>
<comment type="similarity">
    <text evidence="2">Belongs to the V-ATPase 116 kDa subunit family.</text>
</comment>
<feature type="transmembrane region" description="Helical" evidence="8">
    <location>
        <begin position="532"/>
        <end position="551"/>
    </location>
</feature>
<evidence type="ECO:0000256" key="8">
    <source>
        <dbReference type="SAM" id="Phobius"/>
    </source>
</evidence>
<keyword evidence="10" id="KW-1185">Reference proteome</keyword>
<evidence type="ECO:0000256" key="7">
    <source>
        <dbReference type="ARBA" id="ARBA00023136"/>
    </source>
</evidence>
<evidence type="ECO:0000256" key="1">
    <source>
        <dbReference type="ARBA" id="ARBA00004141"/>
    </source>
</evidence>
<comment type="caution">
    <text evidence="9">The sequence shown here is derived from an EMBL/GenBank/DDBJ whole genome shotgun (WGS) entry which is preliminary data.</text>
</comment>
<keyword evidence="4 8" id="KW-0812">Transmembrane</keyword>
<keyword evidence="3" id="KW-0813">Transport</keyword>
<proteinExistence type="inferred from homology"/>
<feature type="transmembrane region" description="Helical" evidence="8">
    <location>
        <begin position="325"/>
        <end position="358"/>
    </location>
</feature>
<sequence length="638" mass="70059">MIVPMKKISLVLLDSERKTALKKLRTLGLVHVEHIEGKSEALSRCKSDCEKLHSAYALTADVKQAKKKQKDIGTEQALAKANEIVERYALLKDADDKAAAAKAELERLRGWGAVNTDDLAFLAGKGIGLCLYEIPNDKYDELGEDVETVFLNRDKNTTRFLLIEREGGVRIGKTSLKETLPPEAYAVPLPEMPTVQLEQKIKEYAELRARLSGQITADAVYAQSIKKAACEAEKAAEFENLYSGMGHEEEGKHALAWLSGFVPATDLPRLAECAKKENWALLSAEPAPDEEVPTKLKNNKLISLIYPLSDFLDTVPGYREHDISGWFLLFFAIFFGMIFGDAGYGSLMLILALCAALFSILKRKKVKPEIGLLFILGLSTVVWGSVTCSWFGIPVDKLPAFLVSLSFEPLSSAYAAQSPENNRRVVQNLQIFCFCLALLQLSIAHFKSIVRSIAERSLKALGDTGSLFMLWGMFYVVLNMVVDKVRFPFDASIPLDIFSAYPIAYPVGAFVAGGFILSFVFSNYEGSVKESVLASLKNIISVLLGVVNVFSDIVSYIRLWAVGLAGAAISSTVNSMAGPFLGGFLMFAAVLILAFGHGLNIILNMLSVIVHGVRLNTLEFSGHLGMSWSGFKYKPFSE</sequence>
<dbReference type="Proteomes" id="UP000016649">
    <property type="component" value="Unassembled WGS sequence"/>
</dbReference>
<dbReference type="PANTHER" id="PTHR11629:SF63">
    <property type="entry name" value="V-TYPE PROTON ATPASE SUBUNIT A"/>
    <property type="match status" value="1"/>
</dbReference>
<feature type="transmembrane region" description="Helical" evidence="8">
    <location>
        <begin position="498"/>
        <end position="520"/>
    </location>
</feature>
<keyword evidence="6" id="KW-0406">Ion transport</keyword>
<evidence type="ECO:0000256" key="4">
    <source>
        <dbReference type="ARBA" id="ARBA00022692"/>
    </source>
</evidence>
<evidence type="ECO:0000256" key="2">
    <source>
        <dbReference type="ARBA" id="ARBA00009904"/>
    </source>
</evidence>
<evidence type="ECO:0000256" key="3">
    <source>
        <dbReference type="ARBA" id="ARBA00022448"/>
    </source>
</evidence>
<evidence type="ECO:0000313" key="10">
    <source>
        <dbReference type="Proteomes" id="UP000016649"/>
    </source>
</evidence>
<feature type="transmembrane region" description="Helical" evidence="8">
    <location>
        <begin position="458"/>
        <end position="478"/>
    </location>
</feature>
<reference evidence="9 10" key="1">
    <citation type="submission" date="2013-08" db="EMBL/GenBank/DDBJ databases">
        <authorList>
            <person name="Weinstock G."/>
            <person name="Sodergren E."/>
            <person name="Wylie T."/>
            <person name="Fulton L."/>
            <person name="Fulton R."/>
            <person name="Fronick C."/>
            <person name="O'Laughlin M."/>
            <person name="Godfrey J."/>
            <person name="Miner T."/>
            <person name="Herter B."/>
            <person name="Appelbaum E."/>
            <person name="Cordes M."/>
            <person name="Lek S."/>
            <person name="Wollam A."/>
            <person name="Pepin K.H."/>
            <person name="Palsikar V.B."/>
            <person name="Mitreva M."/>
            <person name="Wilson R.K."/>
        </authorList>
    </citation>
    <scope>NUCLEOTIDE SEQUENCE [LARGE SCALE GENOMIC DNA]</scope>
    <source>
        <strain evidence="9 10">ATCC 700332</strain>
    </source>
</reference>
<feature type="transmembrane region" description="Helical" evidence="8">
    <location>
        <begin position="429"/>
        <end position="446"/>
    </location>
</feature>
<keyword evidence="7 8" id="KW-0472">Membrane</keyword>
<comment type="subcellular location">
    <subcellularLocation>
        <location evidence="1">Membrane</location>
        <topology evidence="1">Multi-pass membrane protein</topology>
    </subcellularLocation>
</comment>
<feature type="transmembrane region" description="Helical" evidence="8">
    <location>
        <begin position="370"/>
        <end position="393"/>
    </location>
</feature>
<evidence type="ECO:0000313" key="9">
    <source>
        <dbReference type="EMBL" id="ERJ94505.1"/>
    </source>
</evidence>
<accession>A0ABN0P1L9</accession>
<evidence type="ECO:0000256" key="6">
    <source>
        <dbReference type="ARBA" id="ARBA00023065"/>
    </source>
</evidence>